<reference evidence="11" key="1">
    <citation type="journal article" date="2023" name="Mol. Phylogenet. Evol.">
        <title>Genome-scale phylogeny and comparative genomics of the fungal order Sordariales.</title>
        <authorList>
            <person name="Hensen N."/>
            <person name="Bonometti L."/>
            <person name="Westerberg I."/>
            <person name="Brannstrom I.O."/>
            <person name="Guillou S."/>
            <person name="Cros-Aarteil S."/>
            <person name="Calhoun S."/>
            <person name="Haridas S."/>
            <person name="Kuo A."/>
            <person name="Mondo S."/>
            <person name="Pangilinan J."/>
            <person name="Riley R."/>
            <person name="LaButti K."/>
            <person name="Andreopoulos B."/>
            <person name="Lipzen A."/>
            <person name="Chen C."/>
            <person name="Yan M."/>
            <person name="Daum C."/>
            <person name="Ng V."/>
            <person name="Clum A."/>
            <person name="Steindorff A."/>
            <person name="Ohm R.A."/>
            <person name="Martin F."/>
            <person name="Silar P."/>
            <person name="Natvig D.O."/>
            <person name="Lalanne C."/>
            <person name="Gautier V."/>
            <person name="Ament-Velasquez S.L."/>
            <person name="Kruys A."/>
            <person name="Hutchinson M.I."/>
            <person name="Powell A.J."/>
            <person name="Barry K."/>
            <person name="Miller A.N."/>
            <person name="Grigoriev I.V."/>
            <person name="Debuchy R."/>
            <person name="Gladieux P."/>
            <person name="Hiltunen Thoren M."/>
            <person name="Johannesson H."/>
        </authorList>
    </citation>
    <scope>NUCLEOTIDE SEQUENCE</scope>
    <source>
        <strain evidence="11">CBS 731.68</strain>
    </source>
</reference>
<accession>A0AAN6Z0Z1</accession>
<dbReference type="AlphaFoldDB" id="A0AAN6Z0Z1"/>
<keyword evidence="12" id="KW-1185">Reference proteome</keyword>
<dbReference type="Proteomes" id="UP001302602">
    <property type="component" value="Unassembled WGS sequence"/>
</dbReference>
<evidence type="ECO:0000256" key="9">
    <source>
        <dbReference type="RuleBase" id="RU361193"/>
    </source>
</evidence>
<dbReference type="PRINTS" id="PR00747">
    <property type="entry name" value="GLYHDRLASE47"/>
</dbReference>
<dbReference type="PANTHER" id="PTHR11742:SF29">
    <property type="entry name" value="ALPHA-1,2-MANNOSIDASE"/>
    <property type="match status" value="1"/>
</dbReference>
<sequence>MPPLYHYVRRQLRPRNHLAGLRRRNILVAVAFCFCLFYFLDSFKSPTESELLERHMNSGPPLHPFTLMKSSVDWGSIEYRHPPQKQLRHLPKPPKRSSLPSIQHRFKKEFSEARRTREERRKTVLQLTRKCWDSYRTYAWKQDALLPLSRRGTDQFSGWAATLVDSLDTLWLMGLRDEFDEAVAAVAEIDFGNSSSPLVNIFETNIRYLGGLMAAYELSKRDVLLHKAVELGDLIYGGFNTENRMPVDMINIDAAKEGSGLMVEPTVVSASPGTLTLELARLSQLTGDPKYFDAITPIIDLFYRGQNQTALPGLFPMYVSMLREDVTTGSTFTLGGGADSIYEYFPKLHALLGGGEPRLATLTRGFMHAAKRHLFFRPMIPDNDDMLISGNVNVDQAGVAHLDPETEHLACFIGGTFALAGRLLSSDEDVEVGARLTRGCVYAYRSFPTGMMPERLTMVPCLGKTKKPCAWDEQKWKTETEKQPDYKPHLPRGFTTAKDPRYILRPEAIESVFYMWRITGEAEWQDAAWDMFQAVAKGTATELGSAAVLDVTVANPKLPQDDYMESFWIAETLKYFYLVFSPPDLISLDEYVLNTEAHPFRLQR</sequence>
<comment type="cofactor">
    <cofactor evidence="1 7">
        <name>Ca(2+)</name>
        <dbReference type="ChEBI" id="CHEBI:29108"/>
    </cofactor>
</comment>
<dbReference type="GO" id="GO:0036503">
    <property type="term" value="P:ERAD pathway"/>
    <property type="evidence" value="ECO:0007669"/>
    <property type="project" value="UniProtKB-ARBA"/>
</dbReference>
<evidence type="ECO:0000256" key="6">
    <source>
        <dbReference type="PIRSR" id="PIRSR601382-1"/>
    </source>
</evidence>
<evidence type="ECO:0000256" key="8">
    <source>
        <dbReference type="PIRSR" id="PIRSR601382-3"/>
    </source>
</evidence>
<keyword evidence="9" id="KW-0326">Glycosidase</keyword>
<dbReference type="GO" id="GO:0005783">
    <property type="term" value="C:endoplasmic reticulum"/>
    <property type="evidence" value="ECO:0007669"/>
    <property type="project" value="TreeGrafter"/>
</dbReference>
<dbReference type="EC" id="3.2.1.-" evidence="9"/>
<feature type="active site" description="Proton donor" evidence="6">
    <location>
        <position position="454"/>
    </location>
</feature>
<gene>
    <name evidence="11" type="ORF">N657DRAFT_578633</name>
</gene>
<dbReference type="RefSeq" id="XP_062644753.1">
    <property type="nucleotide sequence ID" value="XM_062789332.1"/>
</dbReference>
<evidence type="ECO:0000256" key="3">
    <source>
        <dbReference type="ARBA" id="ARBA00007658"/>
    </source>
</evidence>
<feature type="active site" evidence="6">
    <location>
        <position position="339"/>
    </location>
</feature>
<comment type="pathway">
    <text evidence="2">Protein modification; protein glycosylation.</text>
</comment>
<dbReference type="GO" id="GO:0005975">
    <property type="term" value="P:carbohydrate metabolic process"/>
    <property type="evidence" value="ECO:0007669"/>
    <property type="project" value="InterPro"/>
</dbReference>
<dbReference type="GO" id="GO:0016020">
    <property type="term" value="C:membrane"/>
    <property type="evidence" value="ECO:0007669"/>
    <property type="project" value="InterPro"/>
</dbReference>
<evidence type="ECO:0000313" key="12">
    <source>
        <dbReference type="Proteomes" id="UP001302602"/>
    </source>
</evidence>
<feature type="active site" description="Proton donor" evidence="6">
    <location>
        <position position="203"/>
    </location>
</feature>
<dbReference type="Pfam" id="PF01532">
    <property type="entry name" value="Glyco_hydro_47"/>
    <property type="match status" value="1"/>
</dbReference>
<dbReference type="EMBL" id="MU853235">
    <property type="protein sequence ID" value="KAK4120982.1"/>
    <property type="molecule type" value="Genomic_DNA"/>
</dbReference>
<evidence type="ECO:0000256" key="5">
    <source>
        <dbReference type="ARBA" id="ARBA00023157"/>
    </source>
</evidence>
<dbReference type="SUPFAM" id="SSF48225">
    <property type="entry name" value="Seven-hairpin glycosidases"/>
    <property type="match status" value="1"/>
</dbReference>
<organism evidence="11 12">
    <name type="scientific">Parathielavia appendiculata</name>
    <dbReference type="NCBI Taxonomy" id="2587402"/>
    <lineage>
        <taxon>Eukaryota</taxon>
        <taxon>Fungi</taxon>
        <taxon>Dikarya</taxon>
        <taxon>Ascomycota</taxon>
        <taxon>Pezizomycotina</taxon>
        <taxon>Sordariomycetes</taxon>
        <taxon>Sordariomycetidae</taxon>
        <taxon>Sordariales</taxon>
        <taxon>Chaetomiaceae</taxon>
        <taxon>Parathielavia</taxon>
    </lineage>
</organism>
<keyword evidence="10" id="KW-1133">Transmembrane helix</keyword>
<evidence type="ECO:0000256" key="7">
    <source>
        <dbReference type="PIRSR" id="PIRSR601382-2"/>
    </source>
</evidence>
<protein>
    <recommendedName>
        <fullName evidence="9">alpha-1,2-Mannosidase</fullName>
        <ecNumber evidence="9">3.2.1.-</ecNumber>
    </recommendedName>
</protein>
<keyword evidence="7" id="KW-0479">Metal-binding</keyword>
<keyword evidence="10" id="KW-0472">Membrane</keyword>
<name>A0AAN6Z0Z1_9PEZI</name>
<dbReference type="InterPro" id="IPR050749">
    <property type="entry name" value="Glycosyl_Hydrolase_47"/>
</dbReference>
<comment type="caution">
    <text evidence="11">The sequence shown here is derived from an EMBL/GenBank/DDBJ whole genome shotgun (WGS) entry which is preliminary data.</text>
</comment>
<dbReference type="FunFam" id="1.50.10.10:FF:000037">
    <property type="entry name" value="alpha-1,2-Mannosidase"/>
    <property type="match status" value="1"/>
</dbReference>
<dbReference type="InterPro" id="IPR036026">
    <property type="entry name" value="Seven-hairpin_glycosidases"/>
</dbReference>
<dbReference type="Gene3D" id="1.50.10.10">
    <property type="match status" value="1"/>
</dbReference>
<dbReference type="PANTHER" id="PTHR11742">
    <property type="entry name" value="MANNOSYL-OLIGOSACCHARIDE ALPHA-1,2-MANNOSIDASE-RELATED"/>
    <property type="match status" value="1"/>
</dbReference>
<keyword evidence="5 8" id="KW-1015">Disulfide bond</keyword>
<dbReference type="InterPro" id="IPR001382">
    <property type="entry name" value="Glyco_hydro_47"/>
</dbReference>
<feature type="binding site" evidence="7">
    <location>
        <position position="595"/>
    </location>
    <ligand>
        <name>Ca(2+)</name>
        <dbReference type="ChEBI" id="CHEBI:29108"/>
    </ligand>
</feature>
<feature type="active site" evidence="6">
    <location>
        <position position="507"/>
    </location>
</feature>
<dbReference type="GO" id="GO:0005509">
    <property type="term" value="F:calcium ion binding"/>
    <property type="evidence" value="ECO:0007669"/>
    <property type="project" value="InterPro"/>
</dbReference>
<keyword evidence="7" id="KW-0106">Calcium</keyword>
<evidence type="ECO:0000256" key="1">
    <source>
        <dbReference type="ARBA" id="ARBA00001913"/>
    </source>
</evidence>
<keyword evidence="10" id="KW-0812">Transmembrane</keyword>
<reference evidence="11" key="2">
    <citation type="submission" date="2023-05" db="EMBL/GenBank/DDBJ databases">
        <authorList>
            <consortium name="Lawrence Berkeley National Laboratory"/>
            <person name="Steindorff A."/>
            <person name="Hensen N."/>
            <person name="Bonometti L."/>
            <person name="Westerberg I."/>
            <person name="Brannstrom I.O."/>
            <person name="Guillou S."/>
            <person name="Cros-Aarteil S."/>
            <person name="Calhoun S."/>
            <person name="Haridas S."/>
            <person name="Kuo A."/>
            <person name="Mondo S."/>
            <person name="Pangilinan J."/>
            <person name="Riley R."/>
            <person name="Labutti K."/>
            <person name="Andreopoulos B."/>
            <person name="Lipzen A."/>
            <person name="Chen C."/>
            <person name="Yanf M."/>
            <person name="Daum C."/>
            <person name="Ng V."/>
            <person name="Clum A."/>
            <person name="Ohm R."/>
            <person name="Martin F."/>
            <person name="Silar P."/>
            <person name="Natvig D."/>
            <person name="Lalanne C."/>
            <person name="Gautier V."/>
            <person name="Ament-Velasquez S.L."/>
            <person name="Kruys A."/>
            <person name="Hutchinson M.I."/>
            <person name="Powell A.J."/>
            <person name="Barry K."/>
            <person name="Miller A.N."/>
            <person name="Grigoriev I.V."/>
            <person name="Debuchy R."/>
            <person name="Gladieux P."/>
            <person name="Thoren M.H."/>
            <person name="Johannesson H."/>
        </authorList>
    </citation>
    <scope>NUCLEOTIDE SEQUENCE</scope>
    <source>
        <strain evidence="11">CBS 731.68</strain>
    </source>
</reference>
<keyword evidence="4 9" id="KW-0378">Hydrolase</keyword>
<dbReference type="GeneID" id="87826102"/>
<evidence type="ECO:0000256" key="2">
    <source>
        <dbReference type="ARBA" id="ARBA00004922"/>
    </source>
</evidence>
<feature type="transmembrane region" description="Helical" evidence="10">
    <location>
        <begin position="21"/>
        <end position="40"/>
    </location>
</feature>
<evidence type="ECO:0000256" key="4">
    <source>
        <dbReference type="ARBA" id="ARBA00022801"/>
    </source>
</evidence>
<evidence type="ECO:0000256" key="10">
    <source>
        <dbReference type="SAM" id="Phobius"/>
    </source>
</evidence>
<proteinExistence type="inferred from homology"/>
<dbReference type="GO" id="GO:0004571">
    <property type="term" value="F:mannosyl-oligosaccharide 1,2-alpha-mannosidase activity"/>
    <property type="evidence" value="ECO:0007669"/>
    <property type="project" value="InterPro"/>
</dbReference>
<comment type="similarity">
    <text evidence="3 9">Belongs to the glycosyl hydrolase 47 family.</text>
</comment>
<dbReference type="InterPro" id="IPR012341">
    <property type="entry name" value="6hp_glycosidase-like_sf"/>
</dbReference>
<feature type="disulfide bond" evidence="8">
    <location>
        <begin position="411"/>
        <end position="440"/>
    </location>
</feature>
<evidence type="ECO:0000313" key="11">
    <source>
        <dbReference type="EMBL" id="KAK4120982.1"/>
    </source>
</evidence>